<keyword evidence="2" id="KW-1185">Reference proteome</keyword>
<evidence type="ECO:0000313" key="1">
    <source>
        <dbReference type="EMBL" id="AAQ66145.1"/>
    </source>
</evidence>
<dbReference type="Pfam" id="PF14103">
    <property type="entry name" value="DUF4276"/>
    <property type="match status" value="1"/>
</dbReference>
<reference evidence="1 2" key="1">
    <citation type="journal article" date="2003" name="J. Bacteriol.">
        <title>Complete genome sequence of the oral pathogenic bacterium Porphyromonas gingivalis strain W83.</title>
        <authorList>
            <person name="Nelson K."/>
            <person name="Fleishmann R."/>
            <person name="DeBoy R."/>
            <person name="Paulsen I."/>
            <person name="Fouts D."/>
            <person name="Eisen J."/>
            <person name="Daugherty S."/>
            <person name="Dodson R."/>
            <person name="Durkin A."/>
            <person name="Gwinn M."/>
            <person name="Haft D."/>
            <person name="Kolonay J."/>
            <person name="Nelson W."/>
            <person name="White O."/>
            <person name="Mason T."/>
            <person name="Tallon L."/>
            <person name="Gray J."/>
            <person name="Granger D."/>
            <person name="Tettelin H."/>
            <person name="Dong H."/>
            <person name="Galvin J."/>
            <person name="Duncan M."/>
            <person name="Dewhirst F."/>
            <person name="Fraser C."/>
        </authorList>
    </citation>
    <scope>NUCLEOTIDE SEQUENCE [LARGE SCALE GENOMIC DNA]</scope>
    <source>
        <strain evidence="2">ATCC BAA-308 / W83</strain>
    </source>
</reference>
<organism evidence="1 2">
    <name type="scientific">Porphyromonas gingivalis (strain ATCC BAA-308 / W83)</name>
    <dbReference type="NCBI Taxonomy" id="242619"/>
    <lineage>
        <taxon>Bacteria</taxon>
        <taxon>Pseudomonadati</taxon>
        <taxon>Bacteroidota</taxon>
        <taxon>Bacteroidia</taxon>
        <taxon>Bacteroidales</taxon>
        <taxon>Porphyromonadaceae</taxon>
        <taxon>Porphyromonas</taxon>
    </lineage>
</organism>
<evidence type="ECO:0000313" key="2">
    <source>
        <dbReference type="Proteomes" id="UP000000588"/>
    </source>
</evidence>
<evidence type="ECO:0008006" key="3">
    <source>
        <dbReference type="Google" id="ProtNLM"/>
    </source>
</evidence>
<dbReference type="EnsemblBacteria" id="AAQ66145">
    <property type="protein sequence ID" value="AAQ66145"/>
    <property type="gene ID" value="PG_1026"/>
</dbReference>
<dbReference type="Proteomes" id="UP000000588">
    <property type="component" value="Chromosome"/>
</dbReference>
<dbReference type="STRING" id="242619.PG_1026"/>
<dbReference type="EMBL" id="AE015924">
    <property type="protein sequence ID" value="AAQ66145.1"/>
    <property type="molecule type" value="Genomic_DNA"/>
</dbReference>
<protein>
    <recommendedName>
        <fullName evidence="3">DUF4276 domain-containing protein</fullName>
    </recommendedName>
</protein>
<dbReference type="KEGG" id="pgi:PG_1026"/>
<dbReference type="eggNOG" id="ENOG5030456">
    <property type="taxonomic scope" value="Bacteria"/>
</dbReference>
<name>Q7MVM6_PORGI</name>
<gene>
    <name evidence="1" type="ordered locus">PG_1026</name>
</gene>
<dbReference type="HOGENOM" id="CLU_108966_0_0_10"/>
<dbReference type="AlphaFoldDB" id="Q7MVM6"/>
<sequence length="243" mass="27949">MEKFGRKISLVDNLGLSSEMGNMKKRLVFIVEGDTEVAFIHERVIPYLMSKGYRNAMNAQKITTNKSLHKKGGIARFEYLENEVRSVAAQGDILITTLLDFFRLPTNFPNYTADSHKISDIERGVRQGIDGVNVSLFYPYIQRHELEALMYTSMDGFEIVCDEKRELDQLRAIVEGYDNPEDINSGAETSPSKRLIKIFPKYEKVLYGELIFEALEIDAIRARCPRFNDWIQILEDGLKKGYF</sequence>
<accession>Q7MVM6</accession>
<proteinExistence type="predicted"/>
<dbReference type="InterPro" id="IPR025455">
    <property type="entry name" value="DUF4276"/>
</dbReference>